<dbReference type="SMART" id="SM00823">
    <property type="entry name" value="PKS_PP"/>
    <property type="match status" value="1"/>
</dbReference>
<feature type="domain" description="Carrier" evidence="5">
    <location>
        <begin position="812"/>
        <end position="886"/>
    </location>
</feature>
<dbReference type="InterPro" id="IPR000873">
    <property type="entry name" value="AMP-dep_synth/lig_dom"/>
</dbReference>
<dbReference type="CDD" id="cd19543">
    <property type="entry name" value="DCL_NRPS"/>
    <property type="match status" value="1"/>
</dbReference>
<dbReference type="InterPro" id="IPR025110">
    <property type="entry name" value="AMP-bd_C"/>
</dbReference>
<evidence type="ECO:0000256" key="1">
    <source>
        <dbReference type="ARBA" id="ARBA00001957"/>
    </source>
</evidence>
<dbReference type="PANTHER" id="PTHR45398:SF1">
    <property type="entry name" value="ENZYME, PUTATIVE (JCVI)-RELATED"/>
    <property type="match status" value="1"/>
</dbReference>
<evidence type="ECO:0000256" key="3">
    <source>
        <dbReference type="ARBA" id="ARBA00022553"/>
    </source>
</evidence>
<comment type="cofactor">
    <cofactor evidence="1">
        <name>pantetheine 4'-phosphate</name>
        <dbReference type="ChEBI" id="CHEBI:47942"/>
    </cofactor>
</comment>
<dbReference type="Gene3D" id="2.30.38.10">
    <property type="entry name" value="Luciferase, Domain 3"/>
    <property type="match status" value="1"/>
</dbReference>
<dbReference type="PANTHER" id="PTHR45398">
    <property type="match status" value="1"/>
</dbReference>
<dbReference type="InterPro" id="IPR023213">
    <property type="entry name" value="CAT-like_dom_sf"/>
</dbReference>
<dbReference type="Pfam" id="PF00668">
    <property type="entry name" value="Condensation"/>
    <property type="match status" value="3"/>
</dbReference>
<dbReference type="InterPro" id="IPR001242">
    <property type="entry name" value="Condensation_dom"/>
</dbReference>
<dbReference type="Gene3D" id="1.10.1200.10">
    <property type="entry name" value="ACP-like"/>
    <property type="match status" value="1"/>
</dbReference>
<dbReference type="Gene3D" id="3.30.559.10">
    <property type="entry name" value="Chloramphenicol acetyltransferase-like domain"/>
    <property type="match status" value="2"/>
</dbReference>
<dbReference type="SUPFAM" id="SSF56801">
    <property type="entry name" value="Acetyl-CoA synthetase-like"/>
    <property type="match status" value="1"/>
</dbReference>
<dbReference type="Gene3D" id="3.40.50.980">
    <property type="match status" value="2"/>
</dbReference>
<keyword evidence="4" id="KW-0045">Antibiotic biosynthesis</keyword>
<keyword evidence="2" id="KW-0596">Phosphopantetheine</keyword>
<dbReference type="InterPro" id="IPR020845">
    <property type="entry name" value="AMP-binding_CS"/>
</dbReference>
<dbReference type="InterPro" id="IPR020806">
    <property type="entry name" value="PKS_PP-bd"/>
</dbReference>
<dbReference type="CDD" id="cd05930">
    <property type="entry name" value="A_NRPS"/>
    <property type="match status" value="1"/>
</dbReference>
<dbReference type="PROSITE" id="PS50075">
    <property type="entry name" value="CARRIER"/>
    <property type="match status" value="1"/>
</dbReference>
<dbReference type="Gene3D" id="3.30.300.30">
    <property type="match status" value="1"/>
</dbReference>
<dbReference type="NCBIfam" id="TIGR01720">
    <property type="entry name" value="NRPS-para261"/>
    <property type="match status" value="1"/>
</dbReference>
<reference evidence="6 7" key="1">
    <citation type="submission" date="2022-04" db="EMBL/GenBank/DDBJ databases">
        <title>Positive selection, recombination, and allopatry shape intraspecific diversity of widespread and dominant cyanobacteria.</title>
        <authorList>
            <person name="Wei J."/>
            <person name="Shu W."/>
            <person name="Hu C."/>
        </authorList>
    </citation>
    <scope>NUCLEOTIDE SEQUENCE [LARGE SCALE GENOMIC DNA]</scope>
    <source>
        <strain evidence="6 7">GB2-A5</strain>
    </source>
</reference>
<dbReference type="SUPFAM" id="SSF47336">
    <property type="entry name" value="ACP-like"/>
    <property type="match status" value="1"/>
</dbReference>
<evidence type="ECO:0000313" key="7">
    <source>
        <dbReference type="Proteomes" id="UP001442494"/>
    </source>
</evidence>
<dbReference type="EMBL" id="JAMPKK010000004">
    <property type="protein sequence ID" value="MEP0863489.1"/>
    <property type="molecule type" value="Genomic_DNA"/>
</dbReference>
<accession>A0ABV0JJ86</accession>
<dbReference type="CDD" id="cd19534">
    <property type="entry name" value="E_NRPS"/>
    <property type="match status" value="1"/>
</dbReference>
<dbReference type="Pfam" id="PF00550">
    <property type="entry name" value="PP-binding"/>
    <property type="match status" value="1"/>
</dbReference>
<dbReference type="RefSeq" id="WP_190422045.1">
    <property type="nucleotide sequence ID" value="NZ_JAMPKK010000004.1"/>
</dbReference>
<dbReference type="SUPFAM" id="SSF52777">
    <property type="entry name" value="CoA-dependent acyltransferases"/>
    <property type="match status" value="5"/>
</dbReference>
<dbReference type="PROSITE" id="PS00455">
    <property type="entry name" value="AMP_BINDING"/>
    <property type="match status" value="1"/>
</dbReference>
<name>A0ABV0JJ86_9CYAN</name>
<keyword evidence="7" id="KW-1185">Reference proteome</keyword>
<dbReference type="NCBIfam" id="TIGR01733">
    <property type="entry name" value="AA-adenyl-dom"/>
    <property type="match status" value="1"/>
</dbReference>
<dbReference type="Pfam" id="PF13193">
    <property type="entry name" value="AMP-binding_C"/>
    <property type="match status" value="1"/>
</dbReference>
<dbReference type="Proteomes" id="UP001442494">
    <property type="component" value="Unassembled WGS sequence"/>
</dbReference>
<gene>
    <name evidence="6" type="ORF">NDI37_03290</name>
</gene>
<dbReference type="PROSITE" id="PS00012">
    <property type="entry name" value="PHOSPHOPANTETHEINE"/>
    <property type="match status" value="1"/>
</dbReference>
<proteinExistence type="predicted"/>
<dbReference type="InterPro" id="IPR010060">
    <property type="entry name" value="NRPS_synth"/>
</dbReference>
<evidence type="ECO:0000256" key="4">
    <source>
        <dbReference type="ARBA" id="ARBA00023194"/>
    </source>
</evidence>
<dbReference type="Pfam" id="PF00501">
    <property type="entry name" value="AMP-binding"/>
    <property type="match status" value="1"/>
</dbReference>
<dbReference type="Gene3D" id="3.30.559.30">
    <property type="entry name" value="Nonribosomal peptide synthetase, condensation domain"/>
    <property type="match status" value="3"/>
</dbReference>
<comment type="caution">
    <text evidence="6">The sequence shown here is derived from an EMBL/GenBank/DDBJ whole genome shotgun (WGS) entry which is preliminary data.</text>
</comment>
<sequence>MTKNIRNIPLSEDLFTQKIYWLHKLSGELPETTLIADYLRPVPYGKKNQSISFELSENLSEAILKLTNRSYLSIYLVLLSALKILLNRYTGNDDVIVGSPVYKIGDNEKLNNFVTLRSQVADSLTFKDFLLQVKDTVIGAYSNQNYPFDELVDLLKLPQSESRCSIFDIIILLENIHNQPSLAETKNDITFSFVVSENRLKGKVEYSSLLFKEETINQAIAHYINILEIALGDINIPLAQLDFLTAADRKQLLEEFNDNAKSYPVTKTIHALFEEQVEKTPDRIAVVFENTQLKYCELNDQANQLALFLRKLGITNGSFVGILKERNPNYLIAILAILKAGAAYVPIDVTYPADRIRYMLLNSEVQVLLTESSSLNILPEVISECSCLQSIICLDAIPDECNQKITGVNLYQQSDFQHLPTAIDAINRGIDAAYMIYTSGSTGFPKGAIIRHGGAINHIYAQFDALNLTENLRFLQSAPASSDISVWQFLAPILIGGTTVIVDTETVCNPEKLFHDIKDKKVTIIEIVPVVLRSLLEYISQLSNDQRLLPDLKWMMVTGESVSVEMVNQWLSLYPAIKVVNAYGPTEAADDITQLIIDKPLEERTVSIGKPLANLNIYILDRKMQLLPVGVPGEICVSGFGVGVGYWKNEKSTQLNFVPNPFPNTAKCLPGTNKDLIYKTGDLGRWLPDGNIEFLGRIDHQVKIRGFRIELGEIEALLSQHPAVRETAIAFREDVSNQKRLVAYVVPSPDNQVQSVVSQLRSFLKQKLPEYMVPSAFVLLETLPLTPSGKVDRRALPAPDQTRLAPQETFMLPRTPVEEILTQVWEQVLGIERVGIHDNFFELGGDSLLSIQVIAKAHQAGVQLTPKQMFQHQTIADLATVADTTGAIQAEQGLVVGSLPLTPIQHSFFEQNLLDPHHWNQSLLLEVQPDVDPKLLERAVQQLSIHHDALRLRFIQTESGWQQINANSDDLVPFSYVDLSDLPAEKQKFTLEAAATELQSSLNLSQGPLIRAAFFKLGEKTSRLLLIIHHLAVDGVSWRILVEDLQTIYQQNTKANANDTGTLALPLKTTSFKQWSQQLLEYARSTALLQLDYWLAQKSKSVSRLPVDFPGGSNTVGSARILSVSLSVAETKALLQKVPAAYRTQINDVLLTALVQAFAQWTGEQSLLVNLEGHGREEIFDNVDLSRTVGWFTSVFPVLLLGDSDPGEALKAIKEQLRSIPNRGIDYGVLRYLSNDPFIVESLRSLPQAQVCFNYLGQFDQTLSSPLFNWSSEPRGIERSLRDNRSELLEINGFVVGGQLQLDWTYSQSVHHQSTIEALAQGFIEALRSLIAHCQSPEAGGYTPSDFPLAKLDQQTLDELFVQSQIEDIYPLSPIQQGMLFHTLYDPDSGIYCEQFSCTLKGNLNISAFKQAWERVVDLYPVLRTSFYGEIDTPLQVVHRQVELPWEQQDWRGSLTDQERLEAVLKRDRQGFDLSQAPLMRLILIQLTDNTNLFIWSHHHLLLDGWSMPIVFKDAIAFYQAFSQGQDLNPKRPRPYRDYIAWLQQQDLSKAEVFWQQMLKGFTTPTPLEINPVSQKLPSLKESENKQQIQLSEATATALLLFTKQHQLTLNTLIQGTWALLLNHYSGAEDVVFGSTVSGRPPNLAGSESIVGVFINTLPVRVQLIPEDSFVSLLKKIQFQQVEARQYEHTPLVQLHKWSDMPRDLPLFENIVVFQNYPVDPSLRQGFREFEFGNIRSSSKNNYPLTVRVLLPDLSLQILYDSCRFQPDAIAQILEHFQILLHRVLEQPDANICALKEALIEGDKQQQVLKQKDFQAVRRQKIGNVRRKTISVATEQLERDNH</sequence>
<dbReference type="InterPro" id="IPR006162">
    <property type="entry name" value="Ppantetheine_attach_site"/>
</dbReference>
<dbReference type="InterPro" id="IPR010071">
    <property type="entry name" value="AA_adenyl_dom"/>
</dbReference>
<dbReference type="InterPro" id="IPR036736">
    <property type="entry name" value="ACP-like_sf"/>
</dbReference>
<evidence type="ECO:0000313" key="6">
    <source>
        <dbReference type="EMBL" id="MEP0863489.1"/>
    </source>
</evidence>
<dbReference type="InterPro" id="IPR009081">
    <property type="entry name" value="PP-bd_ACP"/>
</dbReference>
<protein>
    <submittedName>
        <fullName evidence="6">Non-ribosomal peptide synthetase</fullName>
    </submittedName>
</protein>
<keyword evidence="3" id="KW-0597">Phosphoprotein</keyword>
<evidence type="ECO:0000256" key="2">
    <source>
        <dbReference type="ARBA" id="ARBA00022450"/>
    </source>
</evidence>
<evidence type="ECO:0000259" key="5">
    <source>
        <dbReference type="PROSITE" id="PS50075"/>
    </source>
</evidence>
<organism evidence="6 7">
    <name type="scientific">Funiculus sociatus GB2-A5</name>
    <dbReference type="NCBI Taxonomy" id="2933946"/>
    <lineage>
        <taxon>Bacteria</taxon>
        <taxon>Bacillati</taxon>
        <taxon>Cyanobacteriota</taxon>
        <taxon>Cyanophyceae</taxon>
        <taxon>Coleofasciculales</taxon>
        <taxon>Coleofasciculaceae</taxon>
        <taxon>Funiculus</taxon>
    </lineage>
</organism>
<dbReference type="InterPro" id="IPR045851">
    <property type="entry name" value="AMP-bd_C_sf"/>
</dbReference>